<dbReference type="InterPro" id="IPR022346">
    <property type="entry name" value="T2SS_GspH"/>
</dbReference>
<evidence type="ECO:0000256" key="8">
    <source>
        <dbReference type="ARBA" id="ARBA00023136"/>
    </source>
</evidence>
<keyword evidence="5" id="KW-0997">Cell inner membrane</keyword>
<comment type="similarity">
    <text evidence="9">Belongs to the GSP H family.</text>
</comment>
<feature type="domain" description="General secretion pathway GspH" evidence="12">
    <location>
        <begin position="46"/>
        <end position="153"/>
    </location>
</feature>
<keyword evidence="7 11" id="KW-1133">Transmembrane helix</keyword>
<keyword evidence="3" id="KW-1003">Cell membrane</keyword>
<evidence type="ECO:0000256" key="9">
    <source>
        <dbReference type="ARBA" id="ARBA00025772"/>
    </source>
</evidence>
<proteinExistence type="inferred from homology"/>
<sequence>MQKQVSREIGLSLIELMIVVALLGIVLSIAAPNLAGFIQSKRLGSAAENLAGDLQYARSEAIKRNLSTYVIFRRSTNNWCYGVSTSNACDCSTSPATSCDLKTVQGSDYRNVALAAAITNGTSVSFDRVRGMPSGALSVELGNGPTLRTTINAIGRGQVCAPDSSHPVAGYKPC</sequence>
<keyword evidence="6 11" id="KW-0812">Transmembrane</keyword>
<dbReference type="Proteomes" id="UP000604737">
    <property type="component" value="Unassembled WGS sequence"/>
</dbReference>
<dbReference type="InterPro" id="IPR045584">
    <property type="entry name" value="Pilin-like"/>
</dbReference>
<evidence type="ECO:0000256" key="10">
    <source>
        <dbReference type="ARBA" id="ARBA00030775"/>
    </source>
</evidence>
<keyword evidence="4" id="KW-0488">Methylation</keyword>
<gene>
    <name evidence="13" type="ORF">GCM10007350_20910</name>
</gene>
<evidence type="ECO:0000256" key="2">
    <source>
        <dbReference type="ARBA" id="ARBA00021549"/>
    </source>
</evidence>
<dbReference type="InterPro" id="IPR012902">
    <property type="entry name" value="N_methyl_site"/>
</dbReference>
<dbReference type="Gene3D" id="3.30.700.10">
    <property type="entry name" value="Glycoprotein, Type 4 Pilin"/>
    <property type="match status" value="1"/>
</dbReference>
<evidence type="ECO:0000256" key="4">
    <source>
        <dbReference type="ARBA" id="ARBA00022481"/>
    </source>
</evidence>
<evidence type="ECO:0000256" key="5">
    <source>
        <dbReference type="ARBA" id="ARBA00022519"/>
    </source>
</evidence>
<dbReference type="Pfam" id="PF12019">
    <property type="entry name" value="GspH"/>
    <property type="match status" value="1"/>
</dbReference>
<dbReference type="SUPFAM" id="SSF54523">
    <property type="entry name" value="Pili subunits"/>
    <property type="match status" value="1"/>
</dbReference>
<dbReference type="RefSeq" id="WP_189460826.1">
    <property type="nucleotide sequence ID" value="NZ_BMYO01000005.1"/>
</dbReference>
<evidence type="ECO:0000256" key="11">
    <source>
        <dbReference type="SAM" id="Phobius"/>
    </source>
</evidence>
<feature type="transmembrane region" description="Helical" evidence="11">
    <location>
        <begin position="12"/>
        <end position="31"/>
    </location>
</feature>
<evidence type="ECO:0000313" key="13">
    <source>
        <dbReference type="EMBL" id="GHD63489.1"/>
    </source>
</evidence>
<comment type="subcellular location">
    <subcellularLocation>
        <location evidence="1">Cell inner membrane</location>
        <topology evidence="1">Single-pass membrane protein</topology>
    </subcellularLocation>
</comment>
<protein>
    <recommendedName>
        <fullName evidence="2">Type II secretion system protein H</fullName>
    </recommendedName>
    <alternativeName>
        <fullName evidence="10">General secretion pathway protein H</fullName>
    </alternativeName>
</protein>
<dbReference type="EMBL" id="BMYO01000005">
    <property type="protein sequence ID" value="GHD63489.1"/>
    <property type="molecule type" value="Genomic_DNA"/>
</dbReference>
<dbReference type="Pfam" id="PF07963">
    <property type="entry name" value="N_methyl"/>
    <property type="match status" value="1"/>
</dbReference>
<dbReference type="NCBIfam" id="TIGR02532">
    <property type="entry name" value="IV_pilin_GFxxxE"/>
    <property type="match status" value="1"/>
</dbReference>
<evidence type="ECO:0000256" key="1">
    <source>
        <dbReference type="ARBA" id="ARBA00004377"/>
    </source>
</evidence>
<evidence type="ECO:0000259" key="12">
    <source>
        <dbReference type="Pfam" id="PF12019"/>
    </source>
</evidence>
<evidence type="ECO:0000256" key="3">
    <source>
        <dbReference type="ARBA" id="ARBA00022475"/>
    </source>
</evidence>
<keyword evidence="14" id="KW-1185">Reference proteome</keyword>
<reference evidence="14" key="1">
    <citation type="journal article" date="2019" name="Int. J. Syst. Evol. Microbiol.">
        <title>The Global Catalogue of Microorganisms (GCM) 10K type strain sequencing project: providing services to taxonomists for standard genome sequencing and annotation.</title>
        <authorList>
            <consortium name="The Broad Institute Genomics Platform"/>
            <consortium name="The Broad Institute Genome Sequencing Center for Infectious Disease"/>
            <person name="Wu L."/>
            <person name="Ma J."/>
        </authorList>
    </citation>
    <scope>NUCLEOTIDE SEQUENCE [LARGE SCALE GENOMIC DNA]</scope>
    <source>
        <strain evidence="14">KCTC 23701</strain>
    </source>
</reference>
<accession>A0ABQ3H2R2</accession>
<organism evidence="13 14">
    <name type="scientific">Jeongeupia chitinilytica</name>
    <dbReference type="NCBI Taxonomy" id="1041641"/>
    <lineage>
        <taxon>Bacteria</taxon>
        <taxon>Pseudomonadati</taxon>
        <taxon>Pseudomonadota</taxon>
        <taxon>Betaproteobacteria</taxon>
        <taxon>Neisseriales</taxon>
        <taxon>Chitinibacteraceae</taxon>
        <taxon>Jeongeupia</taxon>
    </lineage>
</organism>
<evidence type="ECO:0000256" key="6">
    <source>
        <dbReference type="ARBA" id="ARBA00022692"/>
    </source>
</evidence>
<keyword evidence="8 11" id="KW-0472">Membrane</keyword>
<comment type="caution">
    <text evidence="13">The sequence shown here is derived from an EMBL/GenBank/DDBJ whole genome shotgun (WGS) entry which is preliminary data.</text>
</comment>
<name>A0ABQ3H2R2_9NEIS</name>
<evidence type="ECO:0000256" key="7">
    <source>
        <dbReference type="ARBA" id="ARBA00022989"/>
    </source>
</evidence>
<evidence type="ECO:0000313" key="14">
    <source>
        <dbReference type="Proteomes" id="UP000604737"/>
    </source>
</evidence>